<gene>
    <name evidence="1" type="ORF">METZ01_LOCUS305217</name>
</gene>
<name>A0A382MTQ4_9ZZZZ</name>
<dbReference type="AlphaFoldDB" id="A0A382MTQ4"/>
<protein>
    <submittedName>
        <fullName evidence="1">Uncharacterized protein</fullName>
    </submittedName>
</protein>
<dbReference type="EMBL" id="UINC01095909">
    <property type="protein sequence ID" value="SVC52363.1"/>
    <property type="molecule type" value="Genomic_DNA"/>
</dbReference>
<evidence type="ECO:0000313" key="1">
    <source>
        <dbReference type="EMBL" id="SVC52363.1"/>
    </source>
</evidence>
<proteinExistence type="predicted"/>
<feature type="non-terminal residue" evidence="1">
    <location>
        <position position="37"/>
    </location>
</feature>
<accession>A0A382MTQ4</accession>
<sequence length="37" mass="4345">MRMPIILGTPFYMTILRIYQNLGKCLLGYTHCIEEIV</sequence>
<organism evidence="1">
    <name type="scientific">marine metagenome</name>
    <dbReference type="NCBI Taxonomy" id="408172"/>
    <lineage>
        <taxon>unclassified sequences</taxon>
        <taxon>metagenomes</taxon>
        <taxon>ecological metagenomes</taxon>
    </lineage>
</organism>
<reference evidence="1" key="1">
    <citation type="submission" date="2018-05" db="EMBL/GenBank/DDBJ databases">
        <authorList>
            <person name="Lanie J.A."/>
            <person name="Ng W.-L."/>
            <person name="Kazmierczak K.M."/>
            <person name="Andrzejewski T.M."/>
            <person name="Davidsen T.M."/>
            <person name="Wayne K.J."/>
            <person name="Tettelin H."/>
            <person name="Glass J.I."/>
            <person name="Rusch D."/>
            <person name="Podicherti R."/>
            <person name="Tsui H.-C.T."/>
            <person name="Winkler M.E."/>
        </authorList>
    </citation>
    <scope>NUCLEOTIDE SEQUENCE</scope>
</reference>